<evidence type="ECO:0000313" key="2">
    <source>
        <dbReference type="Proteomes" id="UP001497482"/>
    </source>
</evidence>
<name>A0AAV2KJM6_KNICA</name>
<organism evidence="1 2">
    <name type="scientific">Knipowitschia caucasica</name>
    <name type="common">Caucasian dwarf goby</name>
    <name type="synonym">Pomatoschistus caucasicus</name>
    <dbReference type="NCBI Taxonomy" id="637954"/>
    <lineage>
        <taxon>Eukaryota</taxon>
        <taxon>Metazoa</taxon>
        <taxon>Chordata</taxon>
        <taxon>Craniata</taxon>
        <taxon>Vertebrata</taxon>
        <taxon>Euteleostomi</taxon>
        <taxon>Actinopterygii</taxon>
        <taxon>Neopterygii</taxon>
        <taxon>Teleostei</taxon>
        <taxon>Neoteleostei</taxon>
        <taxon>Acanthomorphata</taxon>
        <taxon>Gobiaria</taxon>
        <taxon>Gobiiformes</taxon>
        <taxon>Gobioidei</taxon>
        <taxon>Gobiidae</taxon>
        <taxon>Gobiinae</taxon>
        <taxon>Knipowitschia</taxon>
    </lineage>
</organism>
<gene>
    <name evidence="1" type="ORF">KC01_LOCUS18700</name>
</gene>
<sequence length="566" mass="62824">MTSVRLGVARIWANTAAEVEQKGVNEESWSSSVLRLYFGSVTVRSLPSKRNTKSNWGKRFLDQSWQSFLMQVVFPIPALPNSRLKQKDAMGFEQGDLMLRDQFVMGLKDGPIRQELRRQVRKRPALTFDEVKTEALAIEEEQAEQWPPHDCLVVTLFSESVCRNLLGGEKLRGSKELPWLTLRAANGLNIPWVGYLVADFVVQGVRVPARGIVVAKDSCVGADKAILGMNVIADCWEELFNKCQVSSKQSKPLLGREWHSVFADCQRIRTVSSADPWKATARLASRTPVTIPAQSEMTLWAKIPLSSQHWQCEALVEPLGENGGVEVARALVTVGKGRIPVRLRNIHPYAVQLSRFQRLATVTAIDPDSIRDGKELSLVEVDPGVVEVRLVDAAPKPESTNVSPAVPVPGGDGLTEEEQGKLDELLNRWRHVFSTHEEDYGRTSAVKHTITTGDANPIRERYRFPTDTPNQALGDPDQLVGVVETAITPTIGGSLGWDVARWRSLQAEDPDLRKIKLHIERDGTPRAREIPESAAKEFLLAPNGGHNRHLATSLPALCITQARTPR</sequence>
<reference evidence="1 2" key="1">
    <citation type="submission" date="2024-04" db="EMBL/GenBank/DDBJ databases">
        <authorList>
            <person name="Waldvogel A.-M."/>
            <person name="Schoenle A."/>
        </authorList>
    </citation>
    <scope>NUCLEOTIDE SEQUENCE [LARGE SCALE GENOMIC DNA]</scope>
</reference>
<keyword evidence="2" id="KW-1185">Reference proteome</keyword>
<dbReference type="EMBL" id="OZ035840">
    <property type="protein sequence ID" value="CAL1589008.1"/>
    <property type="molecule type" value="Genomic_DNA"/>
</dbReference>
<evidence type="ECO:0000313" key="1">
    <source>
        <dbReference type="EMBL" id="CAL1589008.1"/>
    </source>
</evidence>
<accession>A0AAV2KJM6</accession>
<dbReference type="AlphaFoldDB" id="A0AAV2KJM6"/>
<protein>
    <submittedName>
        <fullName evidence="1">Uncharacterized protein</fullName>
    </submittedName>
</protein>
<proteinExistence type="predicted"/>
<dbReference type="Proteomes" id="UP001497482">
    <property type="component" value="Chromosome 18"/>
</dbReference>